<dbReference type="AlphaFoldDB" id="A0A645D7W2"/>
<dbReference type="EMBL" id="VSSQ01033683">
    <property type="protein sequence ID" value="MPM85351.1"/>
    <property type="molecule type" value="Genomic_DNA"/>
</dbReference>
<name>A0A645D7W2_9ZZZZ</name>
<sequence length="62" mass="6724">MEPGSNRSEIEFIFVALGVADEVAVKVVIAKMPPVLLSITVIDPESALYFSTPFFNSFSTSN</sequence>
<proteinExistence type="predicted"/>
<accession>A0A645D7W2</accession>
<reference evidence="1" key="1">
    <citation type="submission" date="2019-08" db="EMBL/GenBank/DDBJ databases">
        <authorList>
            <person name="Kucharzyk K."/>
            <person name="Murdoch R.W."/>
            <person name="Higgins S."/>
            <person name="Loffler F."/>
        </authorList>
    </citation>
    <scope>NUCLEOTIDE SEQUENCE</scope>
</reference>
<organism evidence="1">
    <name type="scientific">bioreactor metagenome</name>
    <dbReference type="NCBI Taxonomy" id="1076179"/>
    <lineage>
        <taxon>unclassified sequences</taxon>
        <taxon>metagenomes</taxon>
        <taxon>ecological metagenomes</taxon>
    </lineage>
</organism>
<gene>
    <name evidence="1" type="ORF">SDC9_132430</name>
</gene>
<protein>
    <submittedName>
        <fullName evidence="1">Uncharacterized protein</fullName>
    </submittedName>
</protein>
<evidence type="ECO:0000313" key="1">
    <source>
        <dbReference type="EMBL" id="MPM85351.1"/>
    </source>
</evidence>
<comment type="caution">
    <text evidence="1">The sequence shown here is derived from an EMBL/GenBank/DDBJ whole genome shotgun (WGS) entry which is preliminary data.</text>
</comment>